<evidence type="ECO:0000313" key="2">
    <source>
        <dbReference type="EMBL" id="KAF2202275.1"/>
    </source>
</evidence>
<protein>
    <submittedName>
        <fullName evidence="2">Uncharacterized protein</fullName>
    </submittedName>
</protein>
<comment type="caution">
    <text evidence="2">The sequence shown here is derived from an EMBL/GenBank/DDBJ whole genome shotgun (WGS) entry which is preliminary data.</text>
</comment>
<name>A0A9P4JNE1_9PLEO</name>
<accession>A0A9P4JNE1</accession>
<feature type="region of interest" description="Disordered" evidence="1">
    <location>
        <begin position="157"/>
        <end position="179"/>
    </location>
</feature>
<keyword evidence="3" id="KW-1185">Reference proteome</keyword>
<sequence length="339" mass="36953">MTESISHLPLRSPFEIPLEDIEALCESEGFRVLRGYLAEKGSNDFCSVHVYCDAETRDTWVLHRDILHALLMPVVELFKRASALAEAALCKPKIEDLELAFGGEARSVFLWLQCFLGEEGVWCCTRGCPGCIVTAALSTESHIRLVIAASLLSTASIQTPPSSPPTSAPSSPASEIQSSTEAIASASNVTLPPIPYILPALRSALSSDPFWGPDHFPYLLSRASILSAGIHALIAECCELELLASSDKLPVNTAARNGNNKGIVRRALPPAEDRSEEEGPGLRLRKSKLAKRQLRMKEEEKDLMRRCALQCWAAAAIPPKMRREILGKGGKRVRSLTCP</sequence>
<reference evidence="2" key="1">
    <citation type="journal article" date="2020" name="Stud. Mycol.">
        <title>101 Dothideomycetes genomes: a test case for predicting lifestyles and emergence of pathogens.</title>
        <authorList>
            <person name="Haridas S."/>
            <person name="Albert R."/>
            <person name="Binder M."/>
            <person name="Bloem J."/>
            <person name="Labutti K."/>
            <person name="Salamov A."/>
            <person name="Andreopoulos B."/>
            <person name="Baker S."/>
            <person name="Barry K."/>
            <person name="Bills G."/>
            <person name="Bluhm B."/>
            <person name="Cannon C."/>
            <person name="Castanera R."/>
            <person name="Culley D."/>
            <person name="Daum C."/>
            <person name="Ezra D."/>
            <person name="Gonzalez J."/>
            <person name="Henrissat B."/>
            <person name="Kuo A."/>
            <person name="Liang C."/>
            <person name="Lipzen A."/>
            <person name="Lutzoni F."/>
            <person name="Magnuson J."/>
            <person name="Mondo S."/>
            <person name="Nolan M."/>
            <person name="Ohm R."/>
            <person name="Pangilinan J."/>
            <person name="Park H.-J."/>
            <person name="Ramirez L."/>
            <person name="Alfaro M."/>
            <person name="Sun H."/>
            <person name="Tritt A."/>
            <person name="Yoshinaga Y."/>
            <person name="Zwiers L.-H."/>
            <person name="Turgeon B."/>
            <person name="Goodwin S."/>
            <person name="Spatafora J."/>
            <person name="Crous P."/>
            <person name="Grigoriev I."/>
        </authorList>
    </citation>
    <scope>NUCLEOTIDE SEQUENCE</scope>
    <source>
        <strain evidence="2">ATCC 74209</strain>
    </source>
</reference>
<evidence type="ECO:0000313" key="3">
    <source>
        <dbReference type="Proteomes" id="UP000799536"/>
    </source>
</evidence>
<feature type="region of interest" description="Disordered" evidence="1">
    <location>
        <begin position="267"/>
        <end position="289"/>
    </location>
</feature>
<dbReference type="EMBL" id="ML993942">
    <property type="protein sequence ID" value="KAF2202275.1"/>
    <property type="molecule type" value="Genomic_DNA"/>
</dbReference>
<proteinExistence type="predicted"/>
<evidence type="ECO:0000256" key="1">
    <source>
        <dbReference type="SAM" id="MobiDB-lite"/>
    </source>
</evidence>
<organism evidence="2 3">
    <name type="scientific">Delitschia confertaspora ATCC 74209</name>
    <dbReference type="NCBI Taxonomy" id="1513339"/>
    <lineage>
        <taxon>Eukaryota</taxon>
        <taxon>Fungi</taxon>
        <taxon>Dikarya</taxon>
        <taxon>Ascomycota</taxon>
        <taxon>Pezizomycotina</taxon>
        <taxon>Dothideomycetes</taxon>
        <taxon>Pleosporomycetidae</taxon>
        <taxon>Pleosporales</taxon>
        <taxon>Delitschiaceae</taxon>
        <taxon>Delitschia</taxon>
    </lineage>
</organism>
<dbReference type="Proteomes" id="UP000799536">
    <property type="component" value="Unassembled WGS sequence"/>
</dbReference>
<dbReference type="OrthoDB" id="5272500at2759"/>
<gene>
    <name evidence="2" type="ORF">GQ43DRAFT_439825</name>
</gene>
<dbReference type="AlphaFoldDB" id="A0A9P4JNE1"/>